<evidence type="ECO:0000313" key="1">
    <source>
        <dbReference type="EMBL" id="KAI3794347.1"/>
    </source>
</evidence>
<keyword evidence="2" id="KW-1185">Reference proteome</keyword>
<comment type="caution">
    <text evidence="1">The sequence shown here is derived from an EMBL/GenBank/DDBJ whole genome shotgun (WGS) entry which is preliminary data.</text>
</comment>
<organism evidence="1 2">
    <name type="scientific">Smallanthus sonchifolius</name>
    <dbReference type="NCBI Taxonomy" id="185202"/>
    <lineage>
        <taxon>Eukaryota</taxon>
        <taxon>Viridiplantae</taxon>
        <taxon>Streptophyta</taxon>
        <taxon>Embryophyta</taxon>
        <taxon>Tracheophyta</taxon>
        <taxon>Spermatophyta</taxon>
        <taxon>Magnoliopsida</taxon>
        <taxon>eudicotyledons</taxon>
        <taxon>Gunneridae</taxon>
        <taxon>Pentapetalae</taxon>
        <taxon>asterids</taxon>
        <taxon>campanulids</taxon>
        <taxon>Asterales</taxon>
        <taxon>Asteraceae</taxon>
        <taxon>Asteroideae</taxon>
        <taxon>Heliantheae alliance</taxon>
        <taxon>Millerieae</taxon>
        <taxon>Smallanthus</taxon>
    </lineage>
</organism>
<sequence length="69" mass="8073">MSFSFLSFVARRSQSLDSKGVSGIIYALVWQMLKRCMFNFLSGTPYLVALFKKMYEIRMQSNTEELFND</sequence>
<gene>
    <name evidence="1" type="ORF">L1987_36977</name>
</gene>
<protein>
    <submittedName>
        <fullName evidence="1">Uncharacterized protein</fullName>
    </submittedName>
</protein>
<reference evidence="1 2" key="2">
    <citation type="journal article" date="2022" name="Mol. Ecol. Resour.">
        <title>The genomes of chicory, endive, great burdock and yacon provide insights into Asteraceae paleo-polyploidization history and plant inulin production.</title>
        <authorList>
            <person name="Fan W."/>
            <person name="Wang S."/>
            <person name="Wang H."/>
            <person name="Wang A."/>
            <person name="Jiang F."/>
            <person name="Liu H."/>
            <person name="Zhao H."/>
            <person name="Xu D."/>
            <person name="Zhang Y."/>
        </authorList>
    </citation>
    <scope>NUCLEOTIDE SEQUENCE [LARGE SCALE GENOMIC DNA]</scope>
    <source>
        <strain evidence="2">cv. Yunnan</strain>
        <tissue evidence="1">Leaves</tissue>
    </source>
</reference>
<accession>A0ACB9HF21</accession>
<dbReference type="Proteomes" id="UP001056120">
    <property type="component" value="Linkage Group LG12"/>
</dbReference>
<reference evidence="2" key="1">
    <citation type="journal article" date="2022" name="Mol. Ecol. Resour.">
        <title>The genomes of chicory, endive, great burdock and yacon provide insights into Asteraceae palaeo-polyploidization history and plant inulin production.</title>
        <authorList>
            <person name="Fan W."/>
            <person name="Wang S."/>
            <person name="Wang H."/>
            <person name="Wang A."/>
            <person name="Jiang F."/>
            <person name="Liu H."/>
            <person name="Zhao H."/>
            <person name="Xu D."/>
            <person name="Zhang Y."/>
        </authorList>
    </citation>
    <scope>NUCLEOTIDE SEQUENCE [LARGE SCALE GENOMIC DNA]</scope>
    <source>
        <strain evidence="2">cv. Yunnan</strain>
    </source>
</reference>
<evidence type="ECO:0000313" key="2">
    <source>
        <dbReference type="Proteomes" id="UP001056120"/>
    </source>
</evidence>
<dbReference type="EMBL" id="CM042029">
    <property type="protein sequence ID" value="KAI3794347.1"/>
    <property type="molecule type" value="Genomic_DNA"/>
</dbReference>
<name>A0ACB9HF21_9ASTR</name>
<proteinExistence type="predicted"/>